<dbReference type="PANTHER" id="PTHR11848:SF117">
    <property type="entry name" value="INHIBIN ALPHA CHAIN"/>
    <property type="match status" value="1"/>
</dbReference>
<proteinExistence type="inferred from homology"/>
<dbReference type="AlphaFoldDB" id="A0A3P9JSJ2"/>
<accession>A0A3P9JSJ2</accession>
<dbReference type="GO" id="GO:0008083">
    <property type="term" value="F:growth factor activity"/>
    <property type="evidence" value="ECO:0007669"/>
    <property type="project" value="UniProtKB-KW"/>
</dbReference>
<keyword evidence="9" id="KW-0372">Hormone</keyword>
<dbReference type="PIRSF" id="PIRSF037328">
    <property type="entry name" value="Inhibin_alpha_subunit"/>
    <property type="match status" value="1"/>
</dbReference>
<comment type="function">
    <text evidence="1">Inhibins and activins inhibit and activate, respectively, the secretion of follitropin by the pituitary gland. Inhibins/activins are involved in regulating a number of diverse functions such as hypothalamic and pituitary hormone secretion, gonadal hormone secretion, germ cell development and maturation, erythroid differentiation, insulin secretion, nerve cell survival, embryonic axial development or bone growth, depending on their subunit composition. Inhibins appear to oppose the functions of activins.</text>
</comment>
<keyword evidence="8" id="KW-0325">Glycoprotein</keyword>
<evidence type="ECO:0000256" key="4">
    <source>
        <dbReference type="ARBA" id="ARBA00019280"/>
    </source>
</evidence>
<feature type="chain" id="PRO_5017951164" description="Inhibin alpha chain" evidence="12">
    <location>
        <begin position="24"/>
        <end position="352"/>
    </location>
</feature>
<keyword evidence="5 9" id="KW-0964">Secreted</keyword>
<evidence type="ECO:0000256" key="12">
    <source>
        <dbReference type="SAM" id="SignalP"/>
    </source>
</evidence>
<dbReference type="GO" id="GO:0005179">
    <property type="term" value="F:hormone activity"/>
    <property type="evidence" value="ECO:0007669"/>
    <property type="project" value="UniProtKB-KW"/>
</dbReference>
<evidence type="ECO:0000256" key="2">
    <source>
        <dbReference type="ARBA" id="ARBA00004613"/>
    </source>
</evidence>
<evidence type="ECO:0000256" key="10">
    <source>
        <dbReference type="RuleBase" id="RU000354"/>
    </source>
</evidence>
<evidence type="ECO:0000256" key="9">
    <source>
        <dbReference type="PIRNR" id="PIRNR037328"/>
    </source>
</evidence>
<comment type="similarity">
    <text evidence="3 10">Belongs to the TGF-beta family.</text>
</comment>
<dbReference type="InterPro" id="IPR015615">
    <property type="entry name" value="TGF-beta-rel"/>
</dbReference>
<reference evidence="14" key="4">
    <citation type="submission" date="2025-09" db="UniProtKB">
        <authorList>
            <consortium name="Ensembl"/>
        </authorList>
    </citation>
    <scope>IDENTIFICATION</scope>
    <source>
        <strain evidence="14">HSOK</strain>
    </source>
</reference>
<evidence type="ECO:0000256" key="3">
    <source>
        <dbReference type="ARBA" id="ARBA00006656"/>
    </source>
</evidence>
<comment type="subcellular location">
    <subcellularLocation>
        <location evidence="2">Secreted</location>
    </subcellularLocation>
</comment>
<dbReference type="PRINTS" id="PR00669">
    <property type="entry name" value="INHIBINA"/>
</dbReference>
<dbReference type="GO" id="GO:0005576">
    <property type="term" value="C:extracellular region"/>
    <property type="evidence" value="ECO:0007669"/>
    <property type="project" value="UniProtKB-SubCell"/>
</dbReference>
<evidence type="ECO:0000313" key="14">
    <source>
        <dbReference type="Ensembl" id="ENSORLP00015035288.1"/>
    </source>
</evidence>
<sequence length="352" mass="38573">MVLCAVVILGPLWIHGLVQACSGEEFPKEVVVSCFRERVLESLGLEKPPQKKPRGPRGSGANSGANWETWHMLTRGPGSKRGLLDQNQPVPEEETSEMILLPSSDSSCSTVDSVTRETATWLTFHFQPSSMILSNVVTSARFWFFMGEGSSTNSSATLFLLTSAQQLRQAAGAPSRPGSDGWTTYFLDQEMLVSVSEGPFWLQVLCTGCRCDASEPENSPFLHVHVHRGGHARSPREAAVTVPWSPAAIYRLQRPSQERPADGDCQRGGVEISFEELGWDNWIVHPKTVTFYYCHGNCSAADRTIAMLGMSQCCAPVHGSMRSLKVTTTSDGGYSFKLETLPNIIPEECACI</sequence>
<dbReference type="InterPro" id="IPR017175">
    <property type="entry name" value="Inhibin_asu"/>
</dbReference>
<dbReference type="Ensembl" id="ENSORLT00015029878.1">
    <property type="protein sequence ID" value="ENSORLP00015035288.1"/>
    <property type="gene ID" value="ENSORLG00015021777.1"/>
</dbReference>
<dbReference type="InterPro" id="IPR001839">
    <property type="entry name" value="TGF-b_C"/>
</dbReference>
<evidence type="ECO:0000256" key="7">
    <source>
        <dbReference type="ARBA" id="ARBA00022729"/>
    </source>
</evidence>
<keyword evidence="9 10" id="KW-0339">Growth factor</keyword>
<organism evidence="14 15">
    <name type="scientific">Oryzias latipes</name>
    <name type="common">Japanese rice fish</name>
    <name type="synonym">Japanese killifish</name>
    <dbReference type="NCBI Taxonomy" id="8090"/>
    <lineage>
        <taxon>Eukaryota</taxon>
        <taxon>Metazoa</taxon>
        <taxon>Chordata</taxon>
        <taxon>Craniata</taxon>
        <taxon>Vertebrata</taxon>
        <taxon>Euteleostomi</taxon>
        <taxon>Actinopterygii</taxon>
        <taxon>Neopterygii</taxon>
        <taxon>Teleostei</taxon>
        <taxon>Neoteleostei</taxon>
        <taxon>Acanthomorphata</taxon>
        <taxon>Ovalentaria</taxon>
        <taxon>Atherinomorphae</taxon>
        <taxon>Beloniformes</taxon>
        <taxon>Adrianichthyidae</taxon>
        <taxon>Oryziinae</taxon>
        <taxon>Oryzias</taxon>
    </lineage>
</organism>
<name>A0A3P9JSJ2_ORYLA</name>
<reference evidence="14" key="3">
    <citation type="submission" date="2025-08" db="UniProtKB">
        <authorList>
            <consortium name="Ensembl"/>
        </authorList>
    </citation>
    <scope>IDENTIFICATION</scope>
    <source>
        <strain evidence="14">HSOK</strain>
    </source>
</reference>
<evidence type="ECO:0000256" key="8">
    <source>
        <dbReference type="ARBA" id="ARBA00023180"/>
    </source>
</evidence>
<evidence type="ECO:0000313" key="15">
    <source>
        <dbReference type="Proteomes" id="UP000265200"/>
    </source>
</evidence>
<dbReference type="Gene3D" id="2.10.90.10">
    <property type="entry name" value="Cystine-knot cytokines"/>
    <property type="match status" value="1"/>
</dbReference>
<dbReference type="InterPro" id="IPR029034">
    <property type="entry name" value="Cystine-knot_cytokine"/>
</dbReference>
<evidence type="ECO:0000256" key="1">
    <source>
        <dbReference type="ARBA" id="ARBA00002588"/>
    </source>
</evidence>
<evidence type="ECO:0000256" key="5">
    <source>
        <dbReference type="ARBA" id="ARBA00022525"/>
    </source>
</evidence>
<feature type="domain" description="TGF-beta family profile" evidence="13">
    <location>
        <begin position="251"/>
        <end position="352"/>
    </location>
</feature>
<evidence type="ECO:0000256" key="11">
    <source>
        <dbReference type="SAM" id="MobiDB-lite"/>
    </source>
</evidence>
<keyword evidence="6" id="KW-0165">Cleavage on pair of basic residues</keyword>
<dbReference type="Pfam" id="PF00019">
    <property type="entry name" value="TGF_beta"/>
    <property type="match status" value="1"/>
</dbReference>
<protein>
    <recommendedName>
        <fullName evidence="4 9">Inhibin alpha chain</fullName>
    </recommendedName>
</protein>
<dbReference type="SUPFAM" id="SSF57501">
    <property type="entry name" value="Cystine-knot cytokines"/>
    <property type="match status" value="1"/>
</dbReference>
<keyword evidence="7 12" id="KW-0732">Signal</keyword>
<reference key="1">
    <citation type="journal article" date="2007" name="Nature">
        <title>The medaka draft genome and insights into vertebrate genome evolution.</title>
        <authorList>
            <person name="Kasahara M."/>
            <person name="Naruse K."/>
            <person name="Sasaki S."/>
            <person name="Nakatani Y."/>
            <person name="Qu W."/>
            <person name="Ahsan B."/>
            <person name="Yamada T."/>
            <person name="Nagayasu Y."/>
            <person name="Doi K."/>
            <person name="Kasai Y."/>
            <person name="Jindo T."/>
            <person name="Kobayashi D."/>
            <person name="Shimada A."/>
            <person name="Toyoda A."/>
            <person name="Kuroki Y."/>
            <person name="Fujiyama A."/>
            <person name="Sasaki T."/>
            <person name="Shimizu A."/>
            <person name="Asakawa S."/>
            <person name="Shimizu N."/>
            <person name="Hashimoto S."/>
            <person name="Yang J."/>
            <person name="Lee Y."/>
            <person name="Matsushima K."/>
            <person name="Sugano S."/>
            <person name="Sakaizumi M."/>
            <person name="Narita T."/>
            <person name="Ohishi K."/>
            <person name="Haga S."/>
            <person name="Ohta F."/>
            <person name="Nomoto H."/>
            <person name="Nogata K."/>
            <person name="Morishita T."/>
            <person name="Endo T."/>
            <person name="Shin-I T."/>
            <person name="Takeda H."/>
            <person name="Morishita S."/>
            <person name="Kohara Y."/>
        </authorList>
    </citation>
    <scope>NUCLEOTIDE SEQUENCE [LARGE SCALE GENOMIC DNA]</scope>
    <source>
        <strain>Hd-rR</strain>
    </source>
</reference>
<feature type="region of interest" description="Disordered" evidence="11">
    <location>
        <begin position="45"/>
        <end position="67"/>
    </location>
</feature>
<dbReference type="SMART" id="SM00204">
    <property type="entry name" value="TGFB"/>
    <property type="match status" value="1"/>
</dbReference>
<dbReference type="Proteomes" id="UP000265200">
    <property type="component" value="Chromosome 2"/>
</dbReference>
<dbReference type="PANTHER" id="PTHR11848">
    <property type="entry name" value="TGF-BETA FAMILY"/>
    <property type="match status" value="1"/>
</dbReference>
<reference evidence="14 15" key="2">
    <citation type="submission" date="2017-04" db="EMBL/GenBank/DDBJ databases">
        <title>CpG methylation of centromeres and impact of large insertions on vertebrate speciation.</title>
        <authorList>
            <person name="Ichikawa K."/>
            <person name="Yoshimura J."/>
            <person name="Morishita S."/>
        </authorList>
    </citation>
    <scope>NUCLEOTIDE SEQUENCE</scope>
    <source>
        <strain evidence="14 15">HSOK</strain>
    </source>
</reference>
<evidence type="ECO:0000256" key="6">
    <source>
        <dbReference type="ARBA" id="ARBA00022685"/>
    </source>
</evidence>
<feature type="signal peptide" evidence="12">
    <location>
        <begin position="1"/>
        <end position="23"/>
    </location>
</feature>
<dbReference type="PROSITE" id="PS51362">
    <property type="entry name" value="TGF_BETA_2"/>
    <property type="match status" value="1"/>
</dbReference>
<dbReference type="FunFam" id="2.10.90.10:FF:000061">
    <property type="entry name" value="Inhibin alpha chain"/>
    <property type="match status" value="1"/>
</dbReference>
<evidence type="ECO:0000259" key="13">
    <source>
        <dbReference type="PROSITE" id="PS51362"/>
    </source>
</evidence>